<gene>
    <name evidence="8" type="primary">mettl21e</name>
    <name evidence="4 6 7" type="synonym">mettl21ep</name>
</gene>
<dbReference type="OrthoDB" id="413520at2759"/>
<evidence type="ECO:0000256" key="3">
    <source>
        <dbReference type="SAM" id="MobiDB-lite"/>
    </source>
</evidence>
<keyword evidence="5" id="KW-1185">Reference proteome</keyword>
<dbReference type="RefSeq" id="XP_004912042.1">
    <property type="nucleotide sequence ID" value="XM_004911985.4"/>
</dbReference>
<dbReference type="GeneID" id="100485374"/>
<dbReference type="InterPro" id="IPR019410">
    <property type="entry name" value="Methyltransf_16"/>
</dbReference>
<organism evidence="4">
    <name type="scientific">Xenopus tropicalis</name>
    <name type="common">Western clawed frog</name>
    <name type="synonym">Silurana tropicalis</name>
    <dbReference type="NCBI Taxonomy" id="8364"/>
    <lineage>
        <taxon>Eukaryota</taxon>
        <taxon>Metazoa</taxon>
        <taxon>Chordata</taxon>
        <taxon>Craniata</taxon>
        <taxon>Vertebrata</taxon>
        <taxon>Euteleostomi</taxon>
        <taxon>Amphibia</taxon>
        <taxon>Batrachia</taxon>
        <taxon>Anura</taxon>
        <taxon>Pipoidea</taxon>
        <taxon>Pipidae</taxon>
        <taxon>Xenopodinae</taxon>
        <taxon>Xenopus</taxon>
        <taxon>Silurana</taxon>
    </lineage>
</organism>
<reference evidence="4" key="2">
    <citation type="submission" date="2020-05" db="UniProtKB">
        <authorList>
            <consortium name="Ensembl"/>
        </authorList>
    </citation>
    <scope>IDENTIFICATION</scope>
</reference>
<reference evidence="4" key="1">
    <citation type="journal article" date="2010" name="Science">
        <title>The genome of the Western clawed frog Xenopus tropicalis.</title>
        <authorList>
            <person name="Hellsten U."/>
            <person name="Harland R.M."/>
            <person name="Gilchrist M.J."/>
            <person name="Hendrix D."/>
            <person name="Jurka J."/>
            <person name="Kapitonov V."/>
            <person name="Ovcharenko I."/>
            <person name="Putnam N.H."/>
            <person name="Shu S."/>
            <person name="Taher L."/>
            <person name="Blitz I.L."/>
            <person name="Blumberg B."/>
            <person name="Dichmann D.S."/>
            <person name="Dubchak I."/>
            <person name="Amaya E."/>
            <person name="Detter J.C."/>
            <person name="Fletcher R."/>
            <person name="Gerhard D.S."/>
            <person name="Goodstein D."/>
            <person name="Graves T."/>
            <person name="Grigoriev I.V."/>
            <person name="Grimwood J."/>
            <person name="Kawashima T."/>
            <person name="Lindquist E."/>
            <person name="Lucas S.M."/>
            <person name="Mead P.E."/>
            <person name="Mitros T."/>
            <person name="Ogino H."/>
            <person name="Ohta Y."/>
            <person name="Poliakov A.V."/>
            <person name="Pollet N."/>
            <person name="Robert J."/>
            <person name="Salamov A."/>
            <person name="Sater A.K."/>
            <person name="Schmutz J."/>
            <person name="Terry A."/>
            <person name="Vize P.D."/>
            <person name="Warren W.C."/>
            <person name="Wells D."/>
            <person name="Wills A."/>
            <person name="Wilson R.K."/>
            <person name="Zimmerman L.B."/>
            <person name="Zorn A.M."/>
            <person name="Grainger R."/>
            <person name="Grammer T."/>
            <person name="Khokha M.K."/>
            <person name="Richardson P.M."/>
            <person name="Rokhsar D.S."/>
        </authorList>
    </citation>
    <scope>NUCLEOTIDE SEQUENCE [LARGE SCALE GENOMIC DNA]</scope>
    <source>
        <strain evidence="4">Nigerian</strain>
    </source>
</reference>
<dbReference type="CDD" id="cd02440">
    <property type="entry name" value="AdoMet_MTases"/>
    <property type="match status" value="1"/>
</dbReference>
<dbReference type="AGR" id="Xenbase:XB-GENE-940190"/>
<dbReference type="AlphaFoldDB" id="A0A6I8PR11"/>
<dbReference type="GO" id="GO:0032259">
    <property type="term" value="P:methylation"/>
    <property type="evidence" value="ECO:0007669"/>
    <property type="project" value="UniProtKB-KW"/>
</dbReference>
<name>A0A6I8PR11_XENTR</name>
<dbReference type="Gene3D" id="3.40.50.150">
    <property type="entry name" value="Vaccinia Virus protein VP39"/>
    <property type="match status" value="1"/>
</dbReference>
<dbReference type="KEGG" id="xtr:100485374"/>
<keyword evidence="2" id="KW-0949">S-adenosyl-L-methionine</keyword>
<dbReference type="PANTHER" id="PTHR14614:SF1">
    <property type="entry name" value="METHYLTRANSFERASE-LIKE PROTEIN 21E PSEUDOGENE-RELATED"/>
    <property type="match status" value="1"/>
</dbReference>
<dbReference type="Xenbase" id="XB-GENE-940190">
    <property type="gene designation" value="mettl21e"/>
</dbReference>
<keyword evidence="1 6" id="KW-0808">Transferase</keyword>
<evidence type="ECO:0000313" key="7">
    <source>
        <dbReference type="RefSeq" id="XP_004912042.1"/>
    </source>
</evidence>
<dbReference type="OMA" id="WEGYIFS"/>
<dbReference type="InterPro" id="IPR029063">
    <property type="entry name" value="SAM-dependent_MTases_sf"/>
</dbReference>
<protein>
    <submittedName>
        <fullName evidence="4">Methyltransferase like 21E, pseudogene</fullName>
    </submittedName>
    <submittedName>
        <fullName evidence="6 7">Protein-lysine methyltransferase METTL21E</fullName>
    </submittedName>
</protein>
<reference evidence="6 7" key="3">
    <citation type="submission" date="2025-04" db="UniProtKB">
        <authorList>
            <consortium name="RefSeq"/>
        </authorList>
    </citation>
    <scope>IDENTIFICATION</scope>
    <source>
        <strain evidence="6 7">Nigerian</strain>
        <tissue evidence="6 7">Liver and blood</tissue>
    </source>
</reference>
<evidence type="ECO:0000256" key="1">
    <source>
        <dbReference type="ARBA" id="ARBA00022603"/>
    </source>
</evidence>
<dbReference type="Ensembl" id="ENSXETT00000061164">
    <property type="protein sequence ID" value="ENSXETP00000062399"/>
    <property type="gene ID" value="ENSXETG00000031369"/>
</dbReference>
<dbReference type="SUPFAM" id="SSF53335">
    <property type="entry name" value="S-adenosyl-L-methionine-dependent methyltransferases"/>
    <property type="match status" value="1"/>
</dbReference>
<evidence type="ECO:0000313" key="4">
    <source>
        <dbReference type="Ensembl" id="ENSXETP00000062399"/>
    </source>
</evidence>
<keyword evidence="1 6" id="KW-0489">Methyltransferase</keyword>
<dbReference type="Pfam" id="PF10294">
    <property type="entry name" value="Methyltransf_16"/>
    <property type="match status" value="1"/>
</dbReference>
<dbReference type="Proteomes" id="UP000008143">
    <property type="component" value="Chromosome 2"/>
</dbReference>
<evidence type="ECO:0000256" key="2">
    <source>
        <dbReference type="ARBA" id="ARBA00022691"/>
    </source>
</evidence>
<evidence type="ECO:0000313" key="6">
    <source>
        <dbReference type="RefSeq" id="XP_002933058.1"/>
    </source>
</evidence>
<sequence>MKTIENLEDTSHIPVSQTAEENEKRTKEELIVSSILGRRFVPASLKSVAWESFTFVDEEIKIVESTDLYGATVWPSALVLCYYLERHGKQLCLEDKHVIEIGAGTGLASVVACLLGAHVTATDLKELVGNLQYNVTRNTKQKCKHAPQVKELNWGLDLDKIFPKSSITFDYILAADVVYHHPYLEELLATFDHLCQDNTTILWVMRFREQSTSQANEFLAKFQKLFDMDVIYDFPSLDIKLYRAVRCFRKIV</sequence>
<evidence type="ECO:0000313" key="8">
    <source>
        <dbReference type="Xenbase" id="XB-GENE-940190"/>
    </source>
</evidence>
<feature type="region of interest" description="Disordered" evidence="3">
    <location>
        <begin position="1"/>
        <end position="22"/>
    </location>
</feature>
<accession>A0A6I8PR11</accession>
<proteinExistence type="predicted"/>
<dbReference type="GeneTree" id="ENSGT00940000159229"/>
<dbReference type="PANTHER" id="PTHR14614">
    <property type="entry name" value="HEPATOCELLULAR CARCINOMA-ASSOCIATED ANTIGEN"/>
    <property type="match status" value="1"/>
</dbReference>
<evidence type="ECO:0000313" key="5">
    <source>
        <dbReference type="Proteomes" id="UP000008143"/>
    </source>
</evidence>
<dbReference type="GO" id="GO:0008276">
    <property type="term" value="F:protein methyltransferase activity"/>
    <property type="evidence" value="ECO:0000318"/>
    <property type="project" value="GO_Central"/>
</dbReference>
<dbReference type="RefSeq" id="XP_002933058.1">
    <property type="nucleotide sequence ID" value="XM_002933012.5"/>
</dbReference>
<dbReference type="Bgee" id="ENSXETG00000031369">
    <property type="expression patterns" value="Expressed in skeletal muscle tissue and 1 other cell type or tissue"/>
</dbReference>
<dbReference type="CTD" id="403183"/>